<dbReference type="Pfam" id="PF00501">
    <property type="entry name" value="AMP-binding"/>
    <property type="match status" value="1"/>
</dbReference>
<organism evidence="2 3">
    <name type="scientific">Herbaspirillum aquaticum</name>
    <dbReference type="NCBI Taxonomy" id="568783"/>
    <lineage>
        <taxon>Bacteria</taxon>
        <taxon>Pseudomonadati</taxon>
        <taxon>Pseudomonadota</taxon>
        <taxon>Betaproteobacteria</taxon>
        <taxon>Burkholderiales</taxon>
        <taxon>Oxalobacteraceae</taxon>
        <taxon>Herbaspirillum</taxon>
    </lineage>
</organism>
<dbReference type="Proteomes" id="UP000214747">
    <property type="component" value="Unassembled WGS sequence"/>
</dbReference>
<dbReference type="Gene3D" id="3.40.50.12780">
    <property type="entry name" value="N-terminal domain of ligase-like"/>
    <property type="match status" value="1"/>
</dbReference>
<sequence>MFDLIQFGSQPCLEGDGQAYTYAEVQRETERMRAVLPGRHLVLCLCENSLPSLLGYISLVVHDQVPLLIEASLQAPTVQAMAALYRPGYVWLAEARSAEWPGATPVYRSGHYVLLKLAHAEAPPLLDASLQLLLTTSGSTGSSKLVRLSRANLLANAASICTYLDIRAEDVAVTSLPFSYSFGLSIIHTHLLAGASIQVTALTPLNRQFWDLMQQRKVTSLSGVPYTYDMLKRIKFERFDLPALRYLTQAGGKMSASGLTYLQRLSTEKAWPCIVMYGQTEAGPRMAYLPAAWLAHKPQSIGDAIPGGRFELIDVDGKLITAPHVPGELVYYGPNVALGYATGAADLVRGDDWGGRLSTGDVAYRDEEGCYYISGRLKRFVKVFGNRVSFDEVEALLQSAHPDCDFVCHGQDDRLCIAFVGACDVQALLAFVTRQLGLHRSAIHCEAITEIPRLGNGKIDYTALYSSTSL</sequence>
<reference evidence="2 3" key="1">
    <citation type="journal article" date="2010" name="Int. J. Syst. Evol. Microbiol.">
        <title>Reclassification of Herbaspirillum putei as a later heterotypic synonym of Herbaspirillum huttiense, with the description of H. huttiense subsp. huttiense subsp. nov. and H. huttiense subsp. putei subsp. nov., comb. nov., and description of Herbaspirillum aquaticum sp. nov.</title>
        <authorList>
            <person name="Dobritsa A.P."/>
            <person name="Reddy M.C."/>
            <person name="Samadpour M."/>
        </authorList>
    </citation>
    <scope>NUCLEOTIDE SEQUENCE [LARGE SCALE GENOMIC DNA]</scope>
    <source>
        <strain evidence="2 3">IEH 4430</strain>
    </source>
</reference>
<dbReference type="EMBL" id="NJGV01000008">
    <property type="protein sequence ID" value="OWY34837.1"/>
    <property type="molecule type" value="Genomic_DNA"/>
</dbReference>
<evidence type="ECO:0000259" key="1">
    <source>
        <dbReference type="Pfam" id="PF00501"/>
    </source>
</evidence>
<dbReference type="InterPro" id="IPR042099">
    <property type="entry name" value="ANL_N_sf"/>
</dbReference>
<dbReference type="InterPro" id="IPR020845">
    <property type="entry name" value="AMP-binding_CS"/>
</dbReference>
<dbReference type="PANTHER" id="PTHR24096">
    <property type="entry name" value="LONG-CHAIN-FATTY-ACID--COA LIGASE"/>
    <property type="match status" value="1"/>
</dbReference>
<dbReference type="RefSeq" id="WP_088755178.1">
    <property type="nucleotide sequence ID" value="NZ_NJGV01000008.1"/>
</dbReference>
<proteinExistence type="predicted"/>
<dbReference type="PROSITE" id="PS00455">
    <property type="entry name" value="AMP_BINDING"/>
    <property type="match status" value="1"/>
</dbReference>
<comment type="caution">
    <text evidence="2">The sequence shown here is derived from an EMBL/GenBank/DDBJ whole genome shotgun (WGS) entry which is preliminary data.</text>
</comment>
<dbReference type="AlphaFoldDB" id="A0A225SUJ5"/>
<evidence type="ECO:0000313" key="2">
    <source>
        <dbReference type="EMBL" id="OWY34837.1"/>
    </source>
</evidence>
<dbReference type="SUPFAM" id="SSF56801">
    <property type="entry name" value="Acetyl-CoA synthetase-like"/>
    <property type="match status" value="1"/>
</dbReference>
<evidence type="ECO:0000313" key="3">
    <source>
        <dbReference type="Proteomes" id="UP000214747"/>
    </source>
</evidence>
<keyword evidence="3" id="KW-1185">Reference proteome</keyword>
<feature type="domain" description="AMP-dependent synthetase/ligase" evidence="1">
    <location>
        <begin position="9"/>
        <end position="340"/>
    </location>
</feature>
<dbReference type="InterPro" id="IPR000873">
    <property type="entry name" value="AMP-dep_synth/lig_dom"/>
</dbReference>
<accession>A0A225SUJ5</accession>
<gene>
    <name evidence="2" type="ORF">CEJ45_11135</name>
</gene>
<name>A0A225SUJ5_9BURK</name>
<protein>
    <submittedName>
        <fullName evidence="2">AMP-dependent synthetase</fullName>
    </submittedName>
</protein>